<keyword evidence="4" id="KW-1185">Reference proteome</keyword>
<evidence type="ECO:0000313" key="3">
    <source>
        <dbReference type="EMBL" id="SPJ22937.1"/>
    </source>
</evidence>
<evidence type="ECO:0000313" key="4">
    <source>
        <dbReference type="Proteomes" id="UP000244912"/>
    </source>
</evidence>
<dbReference type="EMBL" id="ONZF01000001">
    <property type="protein sequence ID" value="SPJ22937.1"/>
    <property type="molecule type" value="Genomic_DNA"/>
</dbReference>
<keyword evidence="1" id="KW-0732">Signal</keyword>
<dbReference type="Proteomes" id="UP000244912">
    <property type="component" value="Unassembled WGS sequence"/>
</dbReference>
<name>A0A2R8BRY5_9RHOB</name>
<protein>
    <recommendedName>
        <fullName evidence="2">DUF302 domain-containing protein</fullName>
    </recommendedName>
</protein>
<dbReference type="AlphaFoldDB" id="A0A2R8BRY5"/>
<feature type="chain" id="PRO_5015362525" description="DUF302 domain-containing protein" evidence="1">
    <location>
        <begin position="18"/>
        <end position="144"/>
    </location>
</feature>
<reference evidence="3 4" key="1">
    <citation type="submission" date="2018-03" db="EMBL/GenBank/DDBJ databases">
        <authorList>
            <person name="Keele B.F."/>
        </authorList>
    </citation>
    <scope>NUCLEOTIDE SEQUENCE [LARGE SCALE GENOMIC DNA]</scope>
    <source>
        <strain evidence="3 4">CECT 8504</strain>
    </source>
</reference>
<dbReference type="PANTHER" id="PTHR38342">
    <property type="entry name" value="SLR5037 PROTEIN"/>
    <property type="match status" value="1"/>
</dbReference>
<gene>
    <name evidence="3" type="ORF">PAA8504_00737</name>
</gene>
<dbReference type="RefSeq" id="WP_181375676.1">
    <property type="nucleotide sequence ID" value="NZ_ONZF01000001.1"/>
</dbReference>
<evidence type="ECO:0000256" key="1">
    <source>
        <dbReference type="SAM" id="SignalP"/>
    </source>
</evidence>
<proteinExistence type="predicted"/>
<dbReference type="InterPro" id="IPR035923">
    <property type="entry name" value="TT1751-like_sf"/>
</dbReference>
<feature type="signal peptide" evidence="1">
    <location>
        <begin position="1"/>
        <end position="17"/>
    </location>
</feature>
<dbReference type="Gene3D" id="3.30.310.70">
    <property type="entry name" value="TT1751-like domain"/>
    <property type="match status" value="1"/>
</dbReference>
<dbReference type="InterPro" id="IPR005180">
    <property type="entry name" value="DUF302"/>
</dbReference>
<dbReference type="SUPFAM" id="SSF103247">
    <property type="entry name" value="TT1751-like"/>
    <property type="match status" value="1"/>
</dbReference>
<organism evidence="3 4">
    <name type="scientific">Palleronia abyssalis</name>
    <dbReference type="NCBI Taxonomy" id="1501240"/>
    <lineage>
        <taxon>Bacteria</taxon>
        <taxon>Pseudomonadati</taxon>
        <taxon>Pseudomonadota</taxon>
        <taxon>Alphaproteobacteria</taxon>
        <taxon>Rhodobacterales</taxon>
        <taxon>Roseobacteraceae</taxon>
        <taxon>Palleronia</taxon>
    </lineage>
</organism>
<dbReference type="Pfam" id="PF03625">
    <property type="entry name" value="DUF302"/>
    <property type="match status" value="1"/>
</dbReference>
<accession>A0A2R8BRY5</accession>
<evidence type="ECO:0000259" key="2">
    <source>
        <dbReference type="Pfam" id="PF03625"/>
    </source>
</evidence>
<dbReference type="CDD" id="cd14797">
    <property type="entry name" value="DUF302"/>
    <property type="match status" value="1"/>
</dbReference>
<dbReference type="PANTHER" id="PTHR38342:SF2">
    <property type="entry name" value="INNER MEMBRANE OR EXPORTED"/>
    <property type="match status" value="1"/>
</dbReference>
<sequence length="144" mass="15376">MRHVVVAAMMLATPALADVERMEAQGSVDEAFARLQDAVEEAGATVFATVDHGAGASDAGMDLGASKLLIFGNSQLGTPVMQEDMTAGLVLPLKMLVYDDDGQTYVAYEEVEETFDDFDVDDDLEVFERMEDALENFATAAAGS</sequence>
<feature type="domain" description="DUF302" evidence="2">
    <location>
        <begin position="50"/>
        <end position="108"/>
    </location>
</feature>